<gene>
    <name evidence="2" type="ORF">CXR23_01590</name>
</gene>
<name>A0A3Q9NP97_BREAU</name>
<feature type="transmembrane region" description="Helical" evidence="1">
    <location>
        <begin position="36"/>
        <end position="63"/>
    </location>
</feature>
<protein>
    <submittedName>
        <fullName evidence="2">Uncharacterized protein</fullName>
    </submittedName>
</protein>
<feature type="transmembrane region" description="Helical" evidence="1">
    <location>
        <begin position="83"/>
        <end position="103"/>
    </location>
</feature>
<keyword evidence="1" id="KW-0812">Transmembrane</keyword>
<dbReference type="AlphaFoldDB" id="A0A3Q9NP97"/>
<evidence type="ECO:0000256" key="1">
    <source>
        <dbReference type="SAM" id="Phobius"/>
    </source>
</evidence>
<dbReference type="EMBL" id="CP025330">
    <property type="protein sequence ID" value="AZT91997.1"/>
    <property type="molecule type" value="Genomic_DNA"/>
</dbReference>
<accession>A0A3Q9NP97</accession>
<evidence type="ECO:0000313" key="3">
    <source>
        <dbReference type="Proteomes" id="UP000283000"/>
    </source>
</evidence>
<dbReference type="Proteomes" id="UP000283000">
    <property type="component" value="Chromosome"/>
</dbReference>
<sequence length="112" mass="12275">MEFQQLFLPWNAIANSCERWNRSTQRRRKDPAKVTLSRPILFVLLSLFAISILTILGIAAVTFATEGGGFSRSNWLVGPGFGAMWVAFACLALVALLAAVAWVKRCSSSNAK</sequence>
<reference evidence="2 3" key="1">
    <citation type="submission" date="2017-12" db="EMBL/GenBank/DDBJ databases">
        <authorList>
            <person name="Levesque S."/>
        </authorList>
    </citation>
    <scope>NUCLEOTIDE SEQUENCE [LARGE SCALE GENOMIC DNA]</scope>
    <source>
        <strain evidence="2 3">SMQ-1417</strain>
    </source>
</reference>
<keyword evidence="1" id="KW-0472">Membrane</keyword>
<reference evidence="2 3" key="2">
    <citation type="submission" date="2019-01" db="EMBL/GenBank/DDBJ databases">
        <title>Comparative genomic analysis of Brevibacterium aurantiacum sheds light on its evolution and its adaptation to smear-ripened cheeses.</title>
        <authorList>
            <person name="Moineau S."/>
        </authorList>
    </citation>
    <scope>NUCLEOTIDE SEQUENCE [LARGE SCALE GENOMIC DNA]</scope>
    <source>
        <strain evidence="2 3">SMQ-1417</strain>
    </source>
</reference>
<proteinExistence type="predicted"/>
<keyword evidence="1" id="KW-1133">Transmembrane helix</keyword>
<organism evidence="2 3">
    <name type="scientific">Brevibacterium aurantiacum</name>
    <dbReference type="NCBI Taxonomy" id="273384"/>
    <lineage>
        <taxon>Bacteria</taxon>
        <taxon>Bacillati</taxon>
        <taxon>Actinomycetota</taxon>
        <taxon>Actinomycetes</taxon>
        <taxon>Micrococcales</taxon>
        <taxon>Brevibacteriaceae</taxon>
        <taxon>Brevibacterium</taxon>
    </lineage>
</organism>
<evidence type="ECO:0000313" key="2">
    <source>
        <dbReference type="EMBL" id="AZT91997.1"/>
    </source>
</evidence>